<sequence length="357" mass="39251">MAAPGGGVAATFHEYSNINNSHYYHDYNNNVTQYYTPATSAAPHLMPPPPTAAASPLGPPFPLPPPPYNTNNNDNDYNNSNKKISSSSPRERVRTLFISGLPEDIKPREIYNLFRRRHGFETCQLKYTGRGHQIVAFAVFSHQQYALAAKDALNGLTFDPETGANLHIELARTNSRIKRSDDGSYGPYDKKIRGPIGGPGVHDDDGARDVKVQGSNNIKQSDAATGTSITDQDGRSNPTMGQPPGPGGNPPCSTLFIANLGPTCTEEELSQVLSRFKGFKMLKMQTKGGMPVAFVDFEDVTCSTEALNKLQDALLLSSDRGGMHLEYAKSRMRYPRQDRLVEKEMKQVFPFSFCDEA</sequence>
<evidence type="ECO:0000256" key="3">
    <source>
        <dbReference type="SAM" id="MobiDB-lite"/>
    </source>
</evidence>
<dbReference type="Gene3D" id="3.30.70.330">
    <property type="match status" value="2"/>
</dbReference>
<dbReference type="EMBL" id="GCKF01036399">
    <property type="protein sequence ID" value="JAG96746.1"/>
    <property type="molecule type" value="Transcribed_RNA"/>
</dbReference>
<keyword evidence="1 2" id="KW-0694">RNA-binding</keyword>
<accession>A0A0D6R214</accession>
<proteinExistence type="predicted"/>
<evidence type="ECO:0000313" key="5">
    <source>
        <dbReference type="EMBL" id="JAG96746.1"/>
    </source>
</evidence>
<dbReference type="InterPro" id="IPR000504">
    <property type="entry name" value="RRM_dom"/>
</dbReference>
<dbReference type="CDD" id="cd12245">
    <property type="entry name" value="RRM_scw1_like"/>
    <property type="match status" value="1"/>
</dbReference>
<feature type="compositionally biased region" description="Polar residues" evidence="3">
    <location>
        <begin position="213"/>
        <end position="237"/>
    </location>
</feature>
<dbReference type="PROSITE" id="PS50102">
    <property type="entry name" value="RRM"/>
    <property type="match status" value="2"/>
</dbReference>
<dbReference type="InterPro" id="IPR012677">
    <property type="entry name" value="Nucleotide-bd_a/b_plait_sf"/>
</dbReference>
<protein>
    <recommendedName>
        <fullName evidence="4">RRM domain-containing protein</fullName>
    </recommendedName>
</protein>
<dbReference type="AlphaFoldDB" id="A0A0D6R214"/>
<feature type="domain" description="RRM" evidence="4">
    <location>
        <begin position="253"/>
        <end position="330"/>
    </location>
</feature>
<feature type="compositionally biased region" description="Pro residues" evidence="3">
    <location>
        <begin position="46"/>
        <end position="68"/>
    </location>
</feature>
<evidence type="ECO:0000256" key="1">
    <source>
        <dbReference type="ARBA" id="ARBA00022884"/>
    </source>
</evidence>
<feature type="compositionally biased region" description="Low complexity" evidence="3">
    <location>
        <begin position="69"/>
        <end position="88"/>
    </location>
</feature>
<evidence type="ECO:0000259" key="4">
    <source>
        <dbReference type="PROSITE" id="PS50102"/>
    </source>
</evidence>
<dbReference type="PANTHER" id="PTHR10501">
    <property type="entry name" value="U1 SMALL NUCLEAR RIBONUCLEOPROTEIN A/U2 SMALL NUCLEAR RIBONUCLEOPROTEIN B"/>
    <property type="match status" value="1"/>
</dbReference>
<organism evidence="5">
    <name type="scientific">Araucaria cunninghamii</name>
    <name type="common">Hoop pine</name>
    <name type="synonym">Moreton Bay pine</name>
    <dbReference type="NCBI Taxonomy" id="56994"/>
    <lineage>
        <taxon>Eukaryota</taxon>
        <taxon>Viridiplantae</taxon>
        <taxon>Streptophyta</taxon>
        <taxon>Embryophyta</taxon>
        <taxon>Tracheophyta</taxon>
        <taxon>Spermatophyta</taxon>
        <taxon>Pinopsida</taxon>
        <taxon>Pinidae</taxon>
        <taxon>Conifers II</taxon>
        <taxon>Araucariales</taxon>
        <taxon>Araucariaceae</taxon>
        <taxon>Araucaria</taxon>
    </lineage>
</organism>
<dbReference type="InterPro" id="IPR035979">
    <property type="entry name" value="RBD_domain_sf"/>
</dbReference>
<dbReference type="FunFam" id="3.30.70.330:FF:000404">
    <property type="entry name" value="RNA-binding protein with multiple splicing"/>
    <property type="match status" value="1"/>
</dbReference>
<name>A0A0D6R214_ARACU</name>
<dbReference type="FunFam" id="3.30.70.330:FF:000335">
    <property type="entry name" value="RNA-binding protein with multiple splicing 2"/>
    <property type="match status" value="1"/>
</dbReference>
<feature type="compositionally biased region" description="Basic and acidic residues" evidence="3">
    <location>
        <begin position="178"/>
        <end position="192"/>
    </location>
</feature>
<dbReference type="Pfam" id="PF00076">
    <property type="entry name" value="RRM_1"/>
    <property type="match status" value="2"/>
</dbReference>
<dbReference type="SMART" id="SM00360">
    <property type="entry name" value="RRM"/>
    <property type="match status" value="2"/>
</dbReference>
<feature type="region of interest" description="Disordered" evidence="3">
    <location>
        <begin position="46"/>
        <end position="89"/>
    </location>
</feature>
<reference evidence="5" key="1">
    <citation type="submission" date="2015-03" db="EMBL/GenBank/DDBJ databases">
        <title>A transcriptome of Araucaria cunninghamii, an australian fine timber species.</title>
        <authorList>
            <person name="Jing Yi C.J.Y."/>
            <person name="Yin San L.Y.S."/>
            <person name="Abdul Karim S.S."/>
            <person name="Wan Azmi N.N."/>
            <person name="Hercus R.R."/>
            <person name="Croft L.L."/>
        </authorList>
    </citation>
    <scope>NUCLEOTIDE SEQUENCE</scope>
    <source>
        <strain evidence="5">MI0301</strain>
        <tissue evidence="5">Leaf</tissue>
    </source>
</reference>
<evidence type="ECO:0000256" key="2">
    <source>
        <dbReference type="PROSITE-ProRule" id="PRU00176"/>
    </source>
</evidence>
<dbReference type="GO" id="GO:0003723">
    <property type="term" value="F:RNA binding"/>
    <property type="evidence" value="ECO:0007669"/>
    <property type="project" value="UniProtKB-UniRule"/>
</dbReference>
<dbReference type="SUPFAM" id="SSF54928">
    <property type="entry name" value="RNA-binding domain, RBD"/>
    <property type="match status" value="1"/>
</dbReference>
<feature type="region of interest" description="Disordered" evidence="3">
    <location>
        <begin position="178"/>
        <end position="251"/>
    </location>
</feature>
<feature type="compositionally biased region" description="Basic and acidic residues" evidence="3">
    <location>
        <begin position="201"/>
        <end position="211"/>
    </location>
</feature>
<feature type="domain" description="RRM" evidence="4">
    <location>
        <begin position="94"/>
        <end position="173"/>
    </location>
</feature>